<name>A0ABQ4BPM0_9ACTN</name>
<dbReference type="Proteomes" id="UP000624709">
    <property type="component" value="Unassembled WGS sequence"/>
</dbReference>
<proteinExistence type="predicted"/>
<accession>A0ABQ4BPM0</accession>
<protein>
    <recommendedName>
        <fullName evidence="3">Leucine-rich repeat domain-containing protein</fullName>
    </recommendedName>
</protein>
<dbReference type="EMBL" id="BOMS01000151">
    <property type="protein sequence ID" value="GIE72614.1"/>
    <property type="molecule type" value="Genomic_DNA"/>
</dbReference>
<gene>
    <name evidence="1" type="ORF">Apa02nite_087220</name>
</gene>
<dbReference type="NCBIfam" id="NF038076">
    <property type="entry name" value="fam_STM4015"/>
    <property type="match status" value="1"/>
</dbReference>
<evidence type="ECO:0000313" key="2">
    <source>
        <dbReference type="Proteomes" id="UP000624709"/>
    </source>
</evidence>
<evidence type="ECO:0000313" key="1">
    <source>
        <dbReference type="EMBL" id="GIE72614.1"/>
    </source>
</evidence>
<dbReference type="InterPro" id="IPR032675">
    <property type="entry name" value="LRR_dom_sf"/>
</dbReference>
<organism evidence="1 2">
    <name type="scientific">Actinoplanes palleronii</name>
    <dbReference type="NCBI Taxonomy" id="113570"/>
    <lineage>
        <taxon>Bacteria</taxon>
        <taxon>Bacillati</taxon>
        <taxon>Actinomycetota</taxon>
        <taxon>Actinomycetes</taxon>
        <taxon>Micromonosporales</taxon>
        <taxon>Micromonosporaceae</taxon>
        <taxon>Actinoplanes</taxon>
    </lineage>
</organism>
<dbReference type="SUPFAM" id="SSF52047">
    <property type="entry name" value="RNI-like"/>
    <property type="match status" value="1"/>
</dbReference>
<comment type="caution">
    <text evidence="1">The sequence shown here is derived from an EMBL/GenBank/DDBJ whole genome shotgun (WGS) entry which is preliminary data.</text>
</comment>
<dbReference type="InterPro" id="IPR047722">
    <property type="entry name" value="STM4015-like"/>
</dbReference>
<evidence type="ECO:0008006" key="3">
    <source>
        <dbReference type="Google" id="ProtNLM"/>
    </source>
</evidence>
<dbReference type="RefSeq" id="WP_203830317.1">
    <property type="nucleotide sequence ID" value="NZ_BAAATY010000014.1"/>
</dbReference>
<reference evidence="1 2" key="1">
    <citation type="submission" date="2021-01" db="EMBL/GenBank/DDBJ databases">
        <title>Whole genome shotgun sequence of Actinoplanes palleronii NBRC 14916.</title>
        <authorList>
            <person name="Komaki H."/>
            <person name="Tamura T."/>
        </authorList>
    </citation>
    <scope>NUCLEOTIDE SEQUENCE [LARGE SCALE GENOMIC DNA]</scope>
    <source>
        <strain evidence="1 2">NBRC 14916</strain>
    </source>
</reference>
<keyword evidence="2" id="KW-1185">Reference proteome</keyword>
<sequence length="301" mass="32629">MGVNDFLPTFAGLPVVRVDEELDEDLPAVAWWMTVEGESDTFASVFEQMMERAGPTGPAALIIGDWGVAYQEPFPVDELVGHADRLGELGALFIGEMSSEDCEISWIQHGDITPLLEALPGLQHLWIRGSAGLELTPVRHENLHELVVQSGGLPGSVVRAITACDLPHLEEIELWLGVERYGGDTTVEDLAPILSGRALPALSWLGLRNAEYADEIAAAVAEAPVVAQLRVLDLSWGTLGDDGAAALLAGQSLTHLEYLNLSHHFMSPFAARRFVDELPDVLVDVSDDQMEEDGRFTAVTE</sequence>
<dbReference type="Gene3D" id="3.80.10.10">
    <property type="entry name" value="Ribonuclease Inhibitor"/>
    <property type="match status" value="1"/>
</dbReference>